<evidence type="ECO:0000313" key="4">
    <source>
        <dbReference type="Proteomes" id="UP000642876"/>
    </source>
</evidence>
<dbReference type="EMBL" id="JACMYE010000007">
    <property type="protein sequence ID" value="MBC3179390.1"/>
    <property type="molecule type" value="Genomic_DNA"/>
</dbReference>
<name>A0A7H0K0Q0_9CORY</name>
<accession>A0A7H0K0Q0</accession>
<protein>
    <submittedName>
        <fullName evidence="2">Uncharacterized protein</fullName>
    </submittedName>
</protein>
<evidence type="ECO:0000313" key="3">
    <source>
        <dbReference type="Proteomes" id="UP000516235"/>
    </source>
</evidence>
<dbReference type="Proteomes" id="UP000516235">
    <property type="component" value="Chromosome"/>
</dbReference>
<sequence>MSWENPIPLTPADEFLVIGAVRYARGRATYIVEMTCEWVIAHWEQLSDNTRSVIARDVRLEVELRRNEGAEQSALSRIDNPAWERLLDIVEKESTE</sequence>
<dbReference type="EMBL" id="CP061032">
    <property type="protein sequence ID" value="QNP90866.1"/>
    <property type="molecule type" value="Genomic_DNA"/>
</dbReference>
<dbReference type="RefSeq" id="WP_171194431.1">
    <property type="nucleotide sequence ID" value="NZ_CP061032.1"/>
</dbReference>
<dbReference type="Proteomes" id="UP000642876">
    <property type="component" value="Unassembled WGS sequence"/>
</dbReference>
<gene>
    <name evidence="1" type="ORF">H7348_08765</name>
    <name evidence="2" type="ORF">IAU68_03625</name>
</gene>
<organism evidence="2 3">
    <name type="scientific">Corynebacterium lujinxingii</name>
    <dbReference type="NCBI Taxonomy" id="2763010"/>
    <lineage>
        <taxon>Bacteria</taxon>
        <taxon>Bacillati</taxon>
        <taxon>Actinomycetota</taxon>
        <taxon>Actinomycetes</taxon>
        <taxon>Mycobacteriales</taxon>
        <taxon>Corynebacteriaceae</taxon>
        <taxon>Corynebacterium</taxon>
    </lineage>
</organism>
<evidence type="ECO:0000313" key="2">
    <source>
        <dbReference type="EMBL" id="QNP90866.1"/>
    </source>
</evidence>
<reference evidence="3 4" key="1">
    <citation type="submission" date="2020-08" db="EMBL/GenBank/DDBJ databases">
        <title>novel species in genus Corynebacterium.</title>
        <authorList>
            <person name="Zhang G."/>
        </authorList>
    </citation>
    <scope>NUCLEOTIDE SEQUENCE [LARGE SCALE GENOMIC DNA]</scope>
    <source>
        <strain evidence="2">Zg-917</strain>
        <strain evidence="3 4">zg-917</strain>
    </source>
</reference>
<dbReference type="KEGG" id="cluj:IAU68_03625"/>
<keyword evidence="4" id="KW-1185">Reference proteome</keyword>
<dbReference type="AlphaFoldDB" id="A0A7H0K0Q0"/>
<evidence type="ECO:0000313" key="1">
    <source>
        <dbReference type="EMBL" id="MBC3179390.1"/>
    </source>
</evidence>
<proteinExistence type="predicted"/>